<proteinExistence type="predicted"/>
<evidence type="ECO:0000256" key="1">
    <source>
        <dbReference type="ARBA" id="ARBA00022723"/>
    </source>
</evidence>
<accession>A0A6A6YMV5</accession>
<evidence type="ECO:0000313" key="7">
    <source>
        <dbReference type="EMBL" id="KAF2809878.1"/>
    </source>
</evidence>
<keyword evidence="2 4" id="KW-0863">Zinc-finger</keyword>
<dbReference type="Pfam" id="PF13639">
    <property type="entry name" value="zf-RING_2"/>
    <property type="match status" value="1"/>
</dbReference>
<dbReference type="InterPro" id="IPR013083">
    <property type="entry name" value="Znf_RING/FYVE/PHD"/>
</dbReference>
<evidence type="ECO:0000313" key="9">
    <source>
        <dbReference type="RefSeq" id="XP_033576842.1"/>
    </source>
</evidence>
<dbReference type="Proteomes" id="UP000504636">
    <property type="component" value="Unplaced"/>
</dbReference>
<dbReference type="AlphaFoldDB" id="A0A6A6YMV5"/>
<keyword evidence="8" id="KW-1185">Reference proteome</keyword>
<evidence type="ECO:0000259" key="6">
    <source>
        <dbReference type="PROSITE" id="PS50089"/>
    </source>
</evidence>
<evidence type="ECO:0000256" key="5">
    <source>
        <dbReference type="SAM" id="Phobius"/>
    </source>
</evidence>
<dbReference type="SUPFAM" id="SSF57850">
    <property type="entry name" value="RING/U-box"/>
    <property type="match status" value="1"/>
</dbReference>
<reference evidence="9" key="2">
    <citation type="submission" date="2020-04" db="EMBL/GenBank/DDBJ databases">
        <authorList>
            <consortium name="NCBI Genome Project"/>
        </authorList>
    </citation>
    <scope>NUCLEOTIDE SEQUENCE</scope>
    <source>
        <strain evidence="9">CBS 304.34</strain>
    </source>
</reference>
<gene>
    <name evidence="7 9" type="ORF">BDZ99DRAFT_519976</name>
</gene>
<organism evidence="7">
    <name type="scientific">Mytilinidion resinicola</name>
    <dbReference type="NCBI Taxonomy" id="574789"/>
    <lineage>
        <taxon>Eukaryota</taxon>
        <taxon>Fungi</taxon>
        <taxon>Dikarya</taxon>
        <taxon>Ascomycota</taxon>
        <taxon>Pezizomycotina</taxon>
        <taxon>Dothideomycetes</taxon>
        <taxon>Pleosporomycetidae</taxon>
        <taxon>Mytilinidiales</taxon>
        <taxon>Mytilinidiaceae</taxon>
        <taxon>Mytilinidion</taxon>
    </lineage>
</organism>
<dbReference type="InterPro" id="IPR053238">
    <property type="entry name" value="RING-H2_zinc_finger"/>
</dbReference>
<keyword evidence="5" id="KW-0472">Membrane</keyword>
<evidence type="ECO:0000313" key="8">
    <source>
        <dbReference type="Proteomes" id="UP000504636"/>
    </source>
</evidence>
<dbReference type="GO" id="GO:0008270">
    <property type="term" value="F:zinc ion binding"/>
    <property type="evidence" value="ECO:0007669"/>
    <property type="project" value="UniProtKB-KW"/>
</dbReference>
<evidence type="ECO:0000256" key="4">
    <source>
        <dbReference type="PROSITE-ProRule" id="PRU00175"/>
    </source>
</evidence>
<evidence type="ECO:0000256" key="3">
    <source>
        <dbReference type="ARBA" id="ARBA00022833"/>
    </source>
</evidence>
<dbReference type="InterPro" id="IPR001841">
    <property type="entry name" value="Znf_RING"/>
</dbReference>
<evidence type="ECO:0000256" key="2">
    <source>
        <dbReference type="ARBA" id="ARBA00022771"/>
    </source>
</evidence>
<reference evidence="9" key="3">
    <citation type="submission" date="2025-04" db="UniProtKB">
        <authorList>
            <consortium name="RefSeq"/>
        </authorList>
    </citation>
    <scope>IDENTIFICATION</scope>
    <source>
        <strain evidence="9">CBS 304.34</strain>
    </source>
</reference>
<keyword evidence="3" id="KW-0862">Zinc</keyword>
<keyword evidence="5" id="KW-0812">Transmembrane</keyword>
<reference evidence="7 9" key="1">
    <citation type="journal article" date="2020" name="Stud. Mycol.">
        <title>101 Dothideomycetes genomes: a test case for predicting lifestyles and emergence of pathogens.</title>
        <authorList>
            <person name="Haridas S."/>
            <person name="Albert R."/>
            <person name="Binder M."/>
            <person name="Bloem J."/>
            <person name="Labutti K."/>
            <person name="Salamov A."/>
            <person name="Andreopoulos B."/>
            <person name="Baker S."/>
            <person name="Barry K."/>
            <person name="Bills G."/>
            <person name="Bluhm B."/>
            <person name="Cannon C."/>
            <person name="Castanera R."/>
            <person name="Culley D."/>
            <person name="Daum C."/>
            <person name="Ezra D."/>
            <person name="Gonzalez J."/>
            <person name="Henrissat B."/>
            <person name="Kuo A."/>
            <person name="Liang C."/>
            <person name="Lipzen A."/>
            <person name="Lutzoni F."/>
            <person name="Magnuson J."/>
            <person name="Mondo S."/>
            <person name="Nolan M."/>
            <person name="Ohm R."/>
            <person name="Pangilinan J."/>
            <person name="Park H.-J."/>
            <person name="Ramirez L."/>
            <person name="Alfaro M."/>
            <person name="Sun H."/>
            <person name="Tritt A."/>
            <person name="Yoshinaga Y."/>
            <person name="Zwiers L.-H."/>
            <person name="Turgeon B."/>
            <person name="Goodwin S."/>
            <person name="Spatafora J."/>
            <person name="Crous P."/>
            <person name="Grigoriev I."/>
        </authorList>
    </citation>
    <scope>NUCLEOTIDE SEQUENCE</scope>
    <source>
        <strain evidence="7 9">CBS 304.34</strain>
    </source>
</reference>
<dbReference type="PANTHER" id="PTHR14155">
    <property type="entry name" value="RING FINGER DOMAIN-CONTAINING"/>
    <property type="match status" value="1"/>
</dbReference>
<dbReference type="RefSeq" id="XP_033576842.1">
    <property type="nucleotide sequence ID" value="XM_033725476.1"/>
</dbReference>
<dbReference type="SUPFAM" id="SSF81383">
    <property type="entry name" value="F-box domain"/>
    <property type="match status" value="1"/>
</dbReference>
<name>A0A6A6YMV5_9PEZI</name>
<dbReference type="PROSITE" id="PS50089">
    <property type="entry name" value="ZF_RING_2"/>
    <property type="match status" value="1"/>
</dbReference>
<keyword evidence="5" id="KW-1133">Transmembrane helix</keyword>
<sequence>MAPFLLKIFSISAKKQTQPPLDRAVISAAAQVLHTPELAEMIFLELEDRFDILRCFKVCKQWKDIIDTSPALSCVPYKSILKRLDCPKELQLGDLTQREKDAAALANCKYWHGSKAPQYLCGPIDYQRFRTTANSICWSVRNNPQTFYLSFAQDLNDHTFSRGYRYKRASCRNMLLIFLPPTKVVVRSRCYMPSAGTRFWHWKAQSDARLLRAKIKNQDGIQIGQIIDCNMGILMSLTFGPGLLRCGMGLIAHQHLYATHPTTWLSIFDSFLPLVECCNFMMAIGSIYKLLKLRSRLHWNVILYHDGFEYSELLIFLLPVMLFAHPLNQPPQFVTEVLAKHTDGCPICLRPFSFHDMAVQVIDSKCHHVFGHDCLDTWIQSRTNCPLCRANLPVPVSVAALPIPRRTLKGMLEEHSDVLRRITFVGAWMLILYSLPSFLCFLGLGRAKRIMVEILAVLAVMVGYLGPWVTLAILLAVFNPLTFIAFLYWYAWDGPVTVWTGSVTLRQP</sequence>
<feature type="transmembrane region" description="Helical" evidence="5">
    <location>
        <begin position="422"/>
        <end position="444"/>
    </location>
</feature>
<dbReference type="InterPro" id="IPR036047">
    <property type="entry name" value="F-box-like_dom_sf"/>
</dbReference>
<feature type="domain" description="RING-type" evidence="6">
    <location>
        <begin position="345"/>
        <end position="389"/>
    </location>
</feature>
<dbReference type="Gene3D" id="3.30.40.10">
    <property type="entry name" value="Zinc/RING finger domain, C3HC4 (zinc finger)"/>
    <property type="match status" value="1"/>
</dbReference>
<protein>
    <recommendedName>
        <fullName evidence="6">RING-type domain-containing protein</fullName>
    </recommendedName>
</protein>
<keyword evidence="1" id="KW-0479">Metal-binding</keyword>
<dbReference type="EMBL" id="MU003700">
    <property type="protein sequence ID" value="KAF2809878.1"/>
    <property type="molecule type" value="Genomic_DNA"/>
</dbReference>
<dbReference type="OrthoDB" id="3801383at2759"/>
<feature type="transmembrane region" description="Helical" evidence="5">
    <location>
        <begin position="456"/>
        <end position="489"/>
    </location>
</feature>
<dbReference type="GeneID" id="54466369"/>
<dbReference type="PANTHER" id="PTHR14155:SF627">
    <property type="entry name" value="OS06G0192800 PROTEIN"/>
    <property type="match status" value="1"/>
</dbReference>